<name>A0A4V2YCF3_9ACTN</name>
<dbReference type="PANTHER" id="PTHR43190:SF3">
    <property type="entry name" value="N-ACETYL-D-GLUCOSAMINE KINASE"/>
    <property type="match status" value="1"/>
</dbReference>
<accession>A0A4V2YCF3</accession>
<dbReference type="Pfam" id="PF01869">
    <property type="entry name" value="BcrAD_BadFG"/>
    <property type="match status" value="1"/>
</dbReference>
<dbReference type="InterPro" id="IPR002731">
    <property type="entry name" value="ATPase_BadF"/>
</dbReference>
<evidence type="ECO:0000256" key="1">
    <source>
        <dbReference type="SAM" id="MobiDB-lite"/>
    </source>
</evidence>
<dbReference type="SUPFAM" id="SSF53067">
    <property type="entry name" value="Actin-like ATPase domain"/>
    <property type="match status" value="3"/>
</dbReference>
<comment type="caution">
    <text evidence="3">The sequence shown here is derived from an EMBL/GenBank/DDBJ whole genome shotgun (WGS) entry which is preliminary data.</text>
</comment>
<keyword evidence="4" id="KW-1185">Reference proteome</keyword>
<dbReference type="InterPro" id="IPR052519">
    <property type="entry name" value="Euk-type_GlcNAc_Kinase"/>
</dbReference>
<dbReference type="PANTHER" id="PTHR43190">
    <property type="entry name" value="N-ACETYL-D-GLUCOSAMINE KINASE"/>
    <property type="match status" value="1"/>
</dbReference>
<protein>
    <submittedName>
        <fullName evidence="3">ATPase</fullName>
    </submittedName>
</protein>
<dbReference type="Proteomes" id="UP000295258">
    <property type="component" value="Unassembled WGS sequence"/>
</dbReference>
<feature type="domain" description="ATPase BadF/BadG/BcrA/BcrD type" evidence="2">
    <location>
        <begin position="7"/>
        <end position="323"/>
    </location>
</feature>
<dbReference type="AlphaFoldDB" id="A0A4V2YCF3"/>
<evidence type="ECO:0000259" key="2">
    <source>
        <dbReference type="Pfam" id="PF01869"/>
    </source>
</evidence>
<dbReference type="Gene3D" id="3.30.420.40">
    <property type="match status" value="1"/>
</dbReference>
<proteinExistence type="predicted"/>
<evidence type="ECO:0000313" key="4">
    <source>
        <dbReference type="Proteomes" id="UP000295258"/>
    </source>
</evidence>
<feature type="compositionally biased region" description="Basic and acidic residues" evidence="1">
    <location>
        <begin position="179"/>
        <end position="207"/>
    </location>
</feature>
<reference evidence="3 4" key="1">
    <citation type="submission" date="2019-03" db="EMBL/GenBank/DDBJ databases">
        <title>Draft genome sequences of novel Actinobacteria.</title>
        <authorList>
            <person name="Sahin N."/>
            <person name="Ay H."/>
            <person name="Saygin H."/>
        </authorList>
    </citation>
    <scope>NUCLEOTIDE SEQUENCE [LARGE SCALE GENOMIC DNA]</scope>
    <source>
        <strain evidence="3 4">KC310</strain>
    </source>
</reference>
<organism evidence="3 4">
    <name type="scientific">Nonomuraea deserti</name>
    <dbReference type="NCBI Taxonomy" id="1848322"/>
    <lineage>
        <taxon>Bacteria</taxon>
        <taxon>Bacillati</taxon>
        <taxon>Actinomycetota</taxon>
        <taxon>Actinomycetes</taxon>
        <taxon>Streptosporangiales</taxon>
        <taxon>Streptosporangiaceae</taxon>
        <taxon>Nonomuraea</taxon>
    </lineage>
</organism>
<sequence length="359" mass="35755">MMQSLVVGVDAGATSTRVAVHTLDGTRVGYARAGAGNPTAHGLAKAVSAIETALGQALGSLDGSRVVASLAGVAGHVEEMVPALAKVWAGHGVAAGPRYMGDVPIAYAAGSPEPDGSLLLSGTGAVAARIAGFELGVVADGLGWLLGDAGSGFWIGREAARAVVDAFDRGLPVTTLDRTATDADRDPAPRSGADRDPAPGTKADRDPAPGAGGAAAGSGLLVALVGEHFLGDERPAAPRAVADRIVRLAQADHMRLAELSSLVSRAASEGDPLAAGIVREAAGHLVATLRRVHTSGPVVLAGSVLTSPGPVRQAVTELLAGEQVKTAGEAAGAAAWLAARDLLPEPDAKALHAAFTTTL</sequence>
<dbReference type="InterPro" id="IPR043129">
    <property type="entry name" value="ATPase_NBD"/>
</dbReference>
<gene>
    <name evidence="3" type="ORF">E1292_05555</name>
</gene>
<dbReference type="EMBL" id="SMKO01000008">
    <property type="protein sequence ID" value="TDD11386.1"/>
    <property type="molecule type" value="Genomic_DNA"/>
</dbReference>
<feature type="region of interest" description="Disordered" evidence="1">
    <location>
        <begin position="177"/>
        <end position="212"/>
    </location>
</feature>
<evidence type="ECO:0000313" key="3">
    <source>
        <dbReference type="EMBL" id="TDD11386.1"/>
    </source>
</evidence>